<evidence type="ECO:0000256" key="7">
    <source>
        <dbReference type="HAMAP-Rule" id="MF_02065"/>
    </source>
</evidence>
<evidence type="ECO:0000256" key="4">
    <source>
        <dbReference type="ARBA" id="ARBA00023136"/>
    </source>
</evidence>
<evidence type="ECO:0000313" key="9">
    <source>
        <dbReference type="Proteomes" id="UP000037109"/>
    </source>
</evidence>
<dbReference type="GO" id="GO:0005886">
    <property type="term" value="C:plasma membrane"/>
    <property type="evidence" value="ECO:0007669"/>
    <property type="project" value="UniProtKB-SubCell"/>
</dbReference>
<dbReference type="RefSeq" id="WP_053434305.1">
    <property type="nucleotide sequence ID" value="NZ_LGUF01000007.1"/>
</dbReference>
<dbReference type="PANTHER" id="PTHR30518:SF2">
    <property type="entry name" value="ENDOLYTIC MUREIN TRANSGLYCOSYLASE"/>
    <property type="match status" value="1"/>
</dbReference>
<dbReference type="HAMAP" id="MF_02065">
    <property type="entry name" value="MltG"/>
    <property type="match status" value="1"/>
</dbReference>
<feature type="transmembrane region" description="Helical" evidence="7">
    <location>
        <begin position="30"/>
        <end position="53"/>
    </location>
</feature>
<evidence type="ECO:0000256" key="3">
    <source>
        <dbReference type="ARBA" id="ARBA00022989"/>
    </source>
</evidence>
<dbReference type="Pfam" id="PF02618">
    <property type="entry name" value="YceG"/>
    <property type="match status" value="1"/>
</dbReference>
<proteinExistence type="inferred from homology"/>
<sequence>MSADDKKGKKEIIREKMIERQGEAKVVRKIVLIVAIILLISAAAVIGGGYFYINSALKPVDPDNDKPKQVEIPIGSSVTGIGNILEENGIIKDGRVFKYYVKFKNEAGFMAGEYELKPSMNMKEILDSLKTGKVMEEMAFKITIPEGKQLEQIAGIIAEKTDKKPEDVLKKLNDKAFIESLMAEYPELLTKEILAENIKYPLEGYLFPATYPFYKEDPTIEEIVKVMLDKTSSVVKEYHEDMEKRKYTPHKLLTMASLIEEEATEKVDRDQIASVFYNRIDTGMPLQTDPTVLYAHGEHKSRVLYKDLEIDSPYNTYKYPGLTPGPISNAGVSSIEAALVPAETEYLYFLATSTGEVLFSKTLEEHNQKKAQHITNN</sequence>
<dbReference type="AlphaFoldDB" id="A0A0M0GAU5"/>
<evidence type="ECO:0000313" key="8">
    <source>
        <dbReference type="EMBL" id="KON86949.1"/>
    </source>
</evidence>
<name>A0A0M0GAU5_SPOGL</name>
<comment type="function">
    <text evidence="7">Functions as a peptidoglycan terminase that cleaves nascent peptidoglycan strands endolytically to terminate their elongation.</text>
</comment>
<dbReference type="PANTHER" id="PTHR30518">
    <property type="entry name" value="ENDOLYTIC MUREIN TRANSGLYCOSYLASE"/>
    <property type="match status" value="1"/>
</dbReference>
<reference evidence="9" key="1">
    <citation type="submission" date="2015-07" db="EMBL/GenBank/DDBJ databases">
        <title>Fjat-10036 dsm4.</title>
        <authorList>
            <person name="Liu B."/>
            <person name="Wang J."/>
            <person name="Zhu Y."/>
            <person name="Liu G."/>
            <person name="Chen Q."/>
            <person name="Chen Z."/>
            <person name="Lan J."/>
            <person name="Che J."/>
            <person name="Ge C."/>
            <person name="Shi H."/>
            <person name="Pan Z."/>
            <person name="Liu X."/>
        </authorList>
    </citation>
    <scope>NUCLEOTIDE SEQUENCE [LARGE SCALE GENOMIC DNA]</scope>
    <source>
        <strain evidence="9">DSM 4</strain>
    </source>
</reference>
<keyword evidence="3 7" id="KW-1133">Transmembrane helix</keyword>
<dbReference type="PATRIC" id="fig|1459.3.peg.1934"/>
<comment type="subcellular location">
    <subcellularLocation>
        <location evidence="7">Cell membrane</location>
        <topology evidence="7">Single-pass membrane protein</topology>
    </subcellularLocation>
</comment>
<protein>
    <recommendedName>
        <fullName evidence="7">Endolytic murein transglycosylase</fullName>
        <ecNumber evidence="7">4.2.2.29</ecNumber>
    </recommendedName>
    <alternativeName>
        <fullName evidence="7">Peptidoglycan lytic transglycosylase</fullName>
    </alternativeName>
    <alternativeName>
        <fullName evidence="7">Peptidoglycan polymerization terminase</fullName>
    </alternativeName>
</protein>
<evidence type="ECO:0000256" key="5">
    <source>
        <dbReference type="ARBA" id="ARBA00023239"/>
    </source>
</evidence>
<dbReference type="STRING" id="1459.AF332_09105"/>
<dbReference type="InterPro" id="IPR003770">
    <property type="entry name" value="MLTG-like"/>
</dbReference>
<dbReference type="GO" id="GO:0009252">
    <property type="term" value="P:peptidoglycan biosynthetic process"/>
    <property type="evidence" value="ECO:0007669"/>
    <property type="project" value="UniProtKB-UniRule"/>
</dbReference>
<keyword evidence="2 7" id="KW-0812">Transmembrane</keyword>
<comment type="catalytic activity">
    <reaction evidence="7">
        <text>a peptidoglycan chain = a peptidoglycan chain with N-acetyl-1,6-anhydromuramyl-[peptide] at the reducing end + a peptidoglycan chain with N-acetylglucosamine at the non-reducing end.</text>
        <dbReference type="EC" id="4.2.2.29"/>
    </reaction>
</comment>
<keyword evidence="9" id="KW-1185">Reference proteome</keyword>
<evidence type="ECO:0000256" key="1">
    <source>
        <dbReference type="ARBA" id="ARBA00022475"/>
    </source>
</evidence>
<gene>
    <name evidence="7" type="primary">mltG</name>
    <name evidence="8" type="ORF">AF332_09105</name>
</gene>
<dbReference type="GO" id="GO:0071555">
    <property type="term" value="P:cell wall organization"/>
    <property type="evidence" value="ECO:0007669"/>
    <property type="project" value="UniProtKB-KW"/>
</dbReference>
<dbReference type="Proteomes" id="UP000037109">
    <property type="component" value="Unassembled WGS sequence"/>
</dbReference>
<evidence type="ECO:0000256" key="2">
    <source>
        <dbReference type="ARBA" id="ARBA00022692"/>
    </source>
</evidence>
<dbReference type="OrthoDB" id="9814591at2"/>
<dbReference type="Gene3D" id="3.30.1490.480">
    <property type="entry name" value="Endolytic murein transglycosylase"/>
    <property type="match status" value="1"/>
</dbReference>
<dbReference type="GO" id="GO:0008932">
    <property type="term" value="F:lytic endotransglycosylase activity"/>
    <property type="evidence" value="ECO:0007669"/>
    <property type="project" value="UniProtKB-UniRule"/>
</dbReference>
<feature type="site" description="Important for catalytic activity" evidence="7">
    <location>
        <position position="262"/>
    </location>
</feature>
<dbReference type="EC" id="4.2.2.29" evidence="7"/>
<dbReference type="Gene3D" id="3.30.160.60">
    <property type="entry name" value="Classic Zinc Finger"/>
    <property type="match status" value="1"/>
</dbReference>
<comment type="similarity">
    <text evidence="7">Belongs to the transglycosylase MltG family.</text>
</comment>
<dbReference type="CDD" id="cd08010">
    <property type="entry name" value="MltG_like"/>
    <property type="match status" value="1"/>
</dbReference>
<organism evidence="8 9">
    <name type="scientific">Sporosarcina globispora</name>
    <name type="common">Bacillus globisporus</name>
    <dbReference type="NCBI Taxonomy" id="1459"/>
    <lineage>
        <taxon>Bacteria</taxon>
        <taxon>Bacillati</taxon>
        <taxon>Bacillota</taxon>
        <taxon>Bacilli</taxon>
        <taxon>Bacillales</taxon>
        <taxon>Caryophanaceae</taxon>
        <taxon>Sporosarcina</taxon>
    </lineage>
</organism>
<dbReference type="EMBL" id="LGUF01000007">
    <property type="protein sequence ID" value="KON86949.1"/>
    <property type="molecule type" value="Genomic_DNA"/>
</dbReference>
<comment type="caution">
    <text evidence="8">The sequence shown here is derived from an EMBL/GenBank/DDBJ whole genome shotgun (WGS) entry which is preliminary data.</text>
</comment>
<evidence type="ECO:0000256" key="6">
    <source>
        <dbReference type="ARBA" id="ARBA00023316"/>
    </source>
</evidence>
<accession>A0A0M0GAU5</accession>
<keyword evidence="1 7" id="KW-1003">Cell membrane</keyword>
<dbReference type="NCBIfam" id="TIGR00247">
    <property type="entry name" value="endolytic transglycosylase MltG"/>
    <property type="match status" value="1"/>
</dbReference>
<keyword evidence="5 7" id="KW-0456">Lyase</keyword>
<keyword evidence="4 7" id="KW-0472">Membrane</keyword>
<keyword evidence="6 7" id="KW-0961">Cell wall biogenesis/degradation</keyword>